<feature type="region of interest" description="Disordered" evidence="1">
    <location>
        <begin position="24"/>
        <end position="51"/>
    </location>
</feature>
<evidence type="ECO:0000313" key="4">
    <source>
        <dbReference type="Proteomes" id="UP001589896"/>
    </source>
</evidence>
<dbReference type="RefSeq" id="WP_386675877.1">
    <property type="nucleotide sequence ID" value="NZ_JBHLTG010000011.1"/>
</dbReference>
<evidence type="ECO:0000256" key="2">
    <source>
        <dbReference type="SAM" id="SignalP"/>
    </source>
</evidence>
<comment type="caution">
    <text evidence="3">The sequence shown here is derived from an EMBL/GenBank/DDBJ whole genome shotgun (WGS) entry which is preliminary data.</text>
</comment>
<proteinExistence type="predicted"/>
<dbReference type="PROSITE" id="PS51257">
    <property type="entry name" value="PROKAR_LIPOPROTEIN"/>
    <property type="match status" value="1"/>
</dbReference>
<gene>
    <name evidence="3" type="ORF">ACFFGH_30285</name>
</gene>
<dbReference type="Proteomes" id="UP001589896">
    <property type="component" value="Unassembled WGS sequence"/>
</dbReference>
<keyword evidence="3" id="KW-0449">Lipoprotein</keyword>
<organism evidence="3 4">
    <name type="scientific">Lysobacter korlensis</name>
    <dbReference type="NCBI Taxonomy" id="553636"/>
    <lineage>
        <taxon>Bacteria</taxon>
        <taxon>Pseudomonadati</taxon>
        <taxon>Pseudomonadota</taxon>
        <taxon>Gammaproteobacteria</taxon>
        <taxon>Lysobacterales</taxon>
        <taxon>Lysobacteraceae</taxon>
        <taxon>Lysobacter</taxon>
    </lineage>
</organism>
<keyword evidence="4" id="KW-1185">Reference proteome</keyword>
<evidence type="ECO:0000313" key="3">
    <source>
        <dbReference type="EMBL" id="MFC0682140.1"/>
    </source>
</evidence>
<sequence length="240" mass="24505">MTRPLALVAASLLVLGLAGCTPTGPVPTPATESATPDQPNESPSPEPTGPPAVADLQLTTEGLGTLQLGGALPAADDDTSMIVFDPEFCTDERTGTPAGIELGSNAAGLWIPAEQYRTEEGGGYVRAPFGVGIWDDAVQRIEIEDESLTTDGGITLGSTAADIAAAYETVELVPEGLVTLHVVNGTAGKLVFEVATEDESLPGYWEPDMLGTVVLARALAADEELFAAAGSGNVVNSCPA</sequence>
<dbReference type="EMBL" id="JBHLTG010000011">
    <property type="protein sequence ID" value="MFC0682140.1"/>
    <property type="molecule type" value="Genomic_DNA"/>
</dbReference>
<name>A0ABV6RYT5_9GAMM</name>
<evidence type="ECO:0000256" key="1">
    <source>
        <dbReference type="SAM" id="MobiDB-lite"/>
    </source>
</evidence>
<feature type="signal peptide" evidence="2">
    <location>
        <begin position="1"/>
        <end position="20"/>
    </location>
</feature>
<accession>A0ABV6RYT5</accession>
<keyword evidence="2" id="KW-0732">Signal</keyword>
<feature type="compositionally biased region" description="Polar residues" evidence="1">
    <location>
        <begin position="30"/>
        <end position="41"/>
    </location>
</feature>
<feature type="chain" id="PRO_5046673010" evidence="2">
    <location>
        <begin position="21"/>
        <end position="240"/>
    </location>
</feature>
<reference evidence="3 4" key="1">
    <citation type="submission" date="2024-09" db="EMBL/GenBank/DDBJ databases">
        <authorList>
            <person name="Sun Q."/>
            <person name="Mori K."/>
        </authorList>
    </citation>
    <scope>NUCLEOTIDE SEQUENCE [LARGE SCALE GENOMIC DNA]</scope>
    <source>
        <strain evidence="3 4">KCTC 23076</strain>
    </source>
</reference>
<protein>
    <submittedName>
        <fullName evidence="3">Lipoprotein</fullName>
    </submittedName>
</protein>